<comment type="subcellular location">
    <subcellularLocation>
        <location evidence="1">Cell envelope</location>
    </subcellularLocation>
</comment>
<dbReference type="RefSeq" id="WP_161836656.1">
    <property type="nucleotide sequence ID" value="NZ_CP048000.1"/>
</dbReference>
<dbReference type="PANTHER" id="PTHR35936">
    <property type="entry name" value="MEMBRANE-BOUND LYTIC MUREIN TRANSGLYCOSYLASE F"/>
    <property type="match status" value="1"/>
</dbReference>
<evidence type="ECO:0000256" key="4">
    <source>
        <dbReference type="RuleBase" id="RU003744"/>
    </source>
</evidence>
<dbReference type="InterPro" id="IPR018313">
    <property type="entry name" value="SBP_3_CS"/>
</dbReference>
<comment type="similarity">
    <text evidence="2 4">Belongs to the bacterial solute-binding protein 3 family.</text>
</comment>
<accession>A0A6P1TF58</accession>
<feature type="signal peptide" evidence="5">
    <location>
        <begin position="1"/>
        <end position="22"/>
    </location>
</feature>
<feature type="domain" description="Solute-binding protein family 3/N-terminal" evidence="6">
    <location>
        <begin position="39"/>
        <end position="262"/>
    </location>
</feature>
<evidence type="ECO:0000256" key="3">
    <source>
        <dbReference type="ARBA" id="ARBA00022729"/>
    </source>
</evidence>
<sequence length="267" mass="29322">MKKIIRLLVITMLMVVFTAGCAKSSGKDTSLDDIKAKGKLVLGLDDAFPPMGFKDENQNIVGFDIDLAREVCKRMGVELVVQPISWDAKELELSTKNIDCIWNGMTYNEERAKSMTLSIPYMKNTQVTVVLTSSDVNTLADLAGKVVAIQNGSTASDAIDANADFKNSLKELVKVDDNVQALLDLKVSGSDAVVMDEVVARYYTEKEAGTYKILDETLADEDYIVGFRKGDKSLCAEVEKYLKEMAADGTLAKISETWFGKDLTTVE</sequence>
<dbReference type="InterPro" id="IPR001638">
    <property type="entry name" value="Solute-binding_3/MltF_N"/>
</dbReference>
<evidence type="ECO:0000313" key="7">
    <source>
        <dbReference type="EMBL" id="QHQ59820.1"/>
    </source>
</evidence>
<dbReference type="Pfam" id="PF00497">
    <property type="entry name" value="SBP_bac_3"/>
    <property type="match status" value="1"/>
</dbReference>
<dbReference type="GO" id="GO:0030313">
    <property type="term" value="C:cell envelope"/>
    <property type="evidence" value="ECO:0007669"/>
    <property type="project" value="UniProtKB-SubCell"/>
</dbReference>
<evidence type="ECO:0000256" key="2">
    <source>
        <dbReference type="ARBA" id="ARBA00010333"/>
    </source>
</evidence>
<reference evidence="7 8" key="1">
    <citation type="submission" date="2020-01" db="EMBL/GenBank/DDBJ databases">
        <title>Genome analysis of Anaerocolumna sp. CBA3638.</title>
        <authorList>
            <person name="Kim J."/>
            <person name="Roh S.W."/>
        </authorList>
    </citation>
    <scope>NUCLEOTIDE SEQUENCE [LARGE SCALE GENOMIC DNA]</scope>
    <source>
        <strain evidence="7 8">CBA3638</strain>
    </source>
</reference>
<dbReference type="PROSITE" id="PS51257">
    <property type="entry name" value="PROKAR_LIPOPROTEIN"/>
    <property type="match status" value="1"/>
</dbReference>
<protein>
    <submittedName>
        <fullName evidence="7">Transporter substrate-binding domain-containing protein</fullName>
    </submittedName>
</protein>
<dbReference type="EMBL" id="CP048000">
    <property type="protein sequence ID" value="QHQ59820.1"/>
    <property type="molecule type" value="Genomic_DNA"/>
</dbReference>
<proteinExistence type="inferred from homology"/>
<organism evidence="7 8">
    <name type="scientific">Anaerocolumna sedimenticola</name>
    <dbReference type="NCBI Taxonomy" id="2696063"/>
    <lineage>
        <taxon>Bacteria</taxon>
        <taxon>Bacillati</taxon>
        <taxon>Bacillota</taxon>
        <taxon>Clostridia</taxon>
        <taxon>Lachnospirales</taxon>
        <taxon>Lachnospiraceae</taxon>
        <taxon>Anaerocolumna</taxon>
    </lineage>
</organism>
<dbReference type="SUPFAM" id="SSF53850">
    <property type="entry name" value="Periplasmic binding protein-like II"/>
    <property type="match status" value="1"/>
</dbReference>
<evidence type="ECO:0000256" key="1">
    <source>
        <dbReference type="ARBA" id="ARBA00004196"/>
    </source>
</evidence>
<keyword evidence="3 5" id="KW-0732">Signal</keyword>
<dbReference type="PANTHER" id="PTHR35936:SF34">
    <property type="entry name" value="ABC TRANSPORTER EXTRACELLULAR-BINDING PROTEIN YCKB-RELATED"/>
    <property type="match status" value="1"/>
</dbReference>
<dbReference type="CDD" id="cd00996">
    <property type="entry name" value="PBP2_AatB_like"/>
    <property type="match status" value="1"/>
</dbReference>
<gene>
    <name evidence="7" type="ORF">Ana3638_02550</name>
</gene>
<evidence type="ECO:0000313" key="8">
    <source>
        <dbReference type="Proteomes" id="UP000464314"/>
    </source>
</evidence>
<name>A0A6P1TF58_9FIRM</name>
<dbReference type="Gene3D" id="3.40.190.10">
    <property type="entry name" value="Periplasmic binding protein-like II"/>
    <property type="match status" value="2"/>
</dbReference>
<dbReference type="Proteomes" id="UP000464314">
    <property type="component" value="Chromosome"/>
</dbReference>
<dbReference type="AlphaFoldDB" id="A0A6P1TF58"/>
<evidence type="ECO:0000259" key="6">
    <source>
        <dbReference type="SMART" id="SM00062"/>
    </source>
</evidence>
<dbReference type="KEGG" id="anr:Ana3638_02550"/>
<dbReference type="SMART" id="SM00062">
    <property type="entry name" value="PBPb"/>
    <property type="match status" value="1"/>
</dbReference>
<feature type="chain" id="PRO_5038853009" evidence="5">
    <location>
        <begin position="23"/>
        <end position="267"/>
    </location>
</feature>
<dbReference type="PROSITE" id="PS01039">
    <property type="entry name" value="SBP_BACTERIAL_3"/>
    <property type="match status" value="1"/>
</dbReference>
<evidence type="ECO:0000256" key="5">
    <source>
        <dbReference type="SAM" id="SignalP"/>
    </source>
</evidence>
<keyword evidence="8" id="KW-1185">Reference proteome</keyword>